<evidence type="ECO:0000313" key="5">
    <source>
        <dbReference type="Proteomes" id="UP001153069"/>
    </source>
</evidence>
<proteinExistence type="predicted"/>
<protein>
    <submittedName>
        <fullName evidence="4">Armadillo repeat containing 6</fullName>
    </submittedName>
</protein>
<dbReference type="Pfam" id="PF23744">
    <property type="entry name" value="ARM_LRRK2"/>
    <property type="match status" value="1"/>
</dbReference>
<feature type="region of interest" description="Disordered" evidence="2">
    <location>
        <begin position="30"/>
        <end position="71"/>
    </location>
</feature>
<dbReference type="AlphaFoldDB" id="A0A9N8EFV0"/>
<dbReference type="OrthoDB" id="15111at2759"/>
<feature type="compositionally biased region" description="Low complexity" evidence="2">
    <location>
        <begin position="680"/>
        <end position="691"/>
    </location>
</feature>
<dbReference type="InterPro" id="IPR016024">
    <property type="entry name" value="ARM-type_fold"/>
</dbReference>
<dbReference type="PANTHER" id="PTHR22895">
    <property type="entry name" value="ARMADILLO REPEAT-CONTAINING PROTEIN 6"/>
    <property type="match status" value="1"/>
</dbReference>
<gene>
    <name evidence="4" type="ORF">SEMRO_874_G214240.1</name>
</gene>
<dbReference type="PANTHER" id="PTHR22895:SF0">
    <property type="entry name" value="ARMADILLO REPEAT-CONTAINING PROTEIN 6"/>
    <property type="match status" value="1"/>
</dbReference>
<organism evidence="4 5">
    <name type="scientific">Seminavis robusta</name>
    <dbReference type="NCBI Taxonomy" id="568900"/>
    <lineage>
        <taxon>Eukaryota</taxon>
        <taxon>Sar</taxon>
        <taxon>Stramenopiles</taxon>
        <taxon>Ochrophyta</taxon>
        <taxon>Bacillariophyta</taxon>
        <taxon>Bacillariophyceae</taxon>
        <taxon>Bacillariophycidae</taxon>
        <taxon>Naviculales</taxon>
        <taxon>Naviculaceae</taxon>
        <taxon>Seminavis</taxon>
    </lineage>
</organism>
<dbReference type="EMBL" id="CAICTM010000873">
    <property type="protein sequence ID" value="CAB9517700.1"/>
    <property type="molecule type" value="Genomic_DNA"/>
</dbReference>
<feature type="region of interest" description="Disordered" evidence="2">
    <location>
        <begin position="642"/>
        <end position="704"/>
    </location>
</feature>
<evidence type="ECO:0000256" key="2">
    <source>
        <dbReference type="SAM" id="MobiDB-lite"/>
    </source>
</evidence>
<evidence type="ECO:0000259" key="3">
    <source>
        <dbReference type="Pfam" id="PF23744"/>
    </source>
</evidence>
<comment type="caution">
    <text evidence="4">The sequence shown here is derived from an EMBL/GenBank/DDBJ whole genome shotgun (WGS) entry which is preliminary data.</text>
</comment>
<keyword evidence="1" id="KW-0677">Repeat</keyword>
<feature type="region of interest" description="Disordered" evidence="2">
    <location>
        <begin position="108"/>
        <end position="139"/>
    </location>
</feature>
<dbReference type="InterPro" id="IPR011989">
    <property type="entry name" value="ARM-like"/>
</dbReference>
<evidence type="ECO:0000313" key="4">
    <source>
        <dbReference type="EMBL" id="CAB9517700.1"/>
    </source>
</evidence>
<feature type="region of interest" description="Disordered" evidence="2">
    <location>
        <begin position="195"/>
        <end position="230"/>
    </location>
</feature>
<dbReference type="SUPFAM" id="SSF48371">
    <property type="entry name" value="ARM repeat"/>
    <property type="match status" value="1"/>
</dbReference>
<sequence length="718" mass="79005">MTVYRPFDEGSTGDSLDDFFSSFEVALTQSTSAWTSPSSKNKKSTPPPEKEEHPTTSSSPASVGHLFPHDEEDAGFGVEATATLTYQDDGGYKIYPDQTILTTSSNLYTTTTTPVSPKVRSLSDNGDDDKIPTAVASSPSSHYDEYGFPLFTSSFHSTQPTTVADESTSLLSLLADKSQRSAAKSNQTAATSLSLWSTHRQNLPSTTTSTSRSLLTPSTGGGAATHRRSPRRVDEVIKVLSLDIKDSRTKTKVKQAYHTEDLIYTHPHPEIDCNLSSTSVSTMTKENQSIQSYQKVRKRPIHNSHQGITKAFSKLALCGHSAREDSLNLEYVVLTLKQAITTEEATASLKHVVKVLKDGRNQTGNHKNGMSTTELQEGLVAAGADHCVISTLWNFPSNIPVQYYGIVALGELVAHSHLPNQKSIVLKGGIEVVLTAMKTHIEQEAVQEEACRTLKNIMKYFDTAKQQVTRHKGISRILQAMMTHPEYATVQRQACYALTSLSCLKTISDELVLKQGHAVLLKTMQHHNDDPYVLAESWRTLTNIIIHAMNTTLDEEIAAHGVPLVFEALHKFADCTLVPIQARGMTLLTHLCYRSPANLEQVTQTDHLEIIHRILQLWRYDEKVQAAGEKLVQQITQAGYPGPAMMMMPNRGVSPPVTGRSNSAKRAGRSISRTSRRNARSQSSSSSRNNNKPPPPNAVISQIRNERGLDVIVDATMY</sequence>
<dbReference type="InterPro" id="IPR000225">
    <property type="entry name" value="Armadillo"/>
</dbReference>
<dbReference type="SMART" id="SM00185">
    <property type="entry name" value="ARM"/>
    <property type="match status" value="3"/>
</dbReference>
<evidence type="ECO:0000256" key="1">
    <source>
        <dbReference type="ARBA" id="ARBA00022737"/>
    </source>
</evidence>
<feature type="compositionally biased region" description="Low complexity" evidence="2">
    <location>
        <begin position="203"/>
        <end position="218"/>
    </location>
</feature>
<keyword evidence="5" id="KW-1185">Reference proteome</keyword>
<name>A0A9N8EFV0_9STRA</name>
<dbReference type="InterPro" id="IPR056597">
    <property type="entry name" value="ARM_LRRK2"/>
</dbReference>
<dbReference type="Proteomes" id="UP001153069">
    <property type="component" value="Unassembled WGS sequence"/>
</dbReference>
<reference evidence="4" key="1">
    <citation type="submission" date="2020-06" db="EMBL/GenBank/DDBJ databases">
        <authorList>
            <consortium name="Plant Systems Biology data submission"/>
        </authorList>
    </citation>
    <scope>NUCLEOTIDE SEQUENCE</scope>
    <source>
        <strain evidence="4">D6</strain>
    </source>
</reference>
<dbReference type="Gene3D" id="1.25.10.10">
    <property type="entry name" value="Leucine-rich Repeat Variant"/>
    <property type="match status" value="1"/>
</dbReference>
<feature type="domain" description="LRRK2 ARM repeat" evidence="3">
    <location>
        <begin position="430"/>
        <end position="584"/>
    </location>
</feature>
<accession>A0A9N8EFV0</accession>